<gene>
    <name evidence="2" type="ORF">IAB28_11130</name>
</gene>
<dbReference type="InterPro" id="IPR050099">
    <property type="entry name" value="SIS_GmhA/DiaA_subfam"/>
</dbReference>
<dbReference type="InterPro" id="IPR001347">
    <property type="entry name" value="SIS_dom"/>
</dbReference>
<dbReference type="AlphaFoldDB" id="A0A9D1D5T5"/>
<dbReference type="Pfam" id="PF13580">
    <property type="entry name" value="SIS_2"/>
    <property type="match status" value="2"/>
</dbReference>
<reference evidence="2" key="1">
    <citation type="submission" date="2020-10" db="EMBL/GenBank/DDBJ databases">
        <authorList>
            <person name="Gilroy R."/>
        </authorList>
    </citation>
    <scope>NUCLEOTIDE SEQUENCE</scope>
    <source>
        <strain evidence="2">CHK180-2868</strain>
    </source>
</reference>
<protein>
    <submittedName>
        <fullName evidence="2">SIS domain-containing protein</fullName>
    </submittedName>
</protein>
<dbReference type="InterPro" id="IPR035461">
    <property type="entry name" value="GmhA/DiaA"/>
</dbReference>
<dbReference type="SUPFAM" id="SSF53697">
    <property type="entry name" value="SIS domain"/>
    <property type="match status" value="1"/>
</dbReference>
<dbReference type="GO" id="GO:0097367">
    <property type="term" value="F:carbohydrate derivative binding"/>
    <property type="evidence" value="ECO:0007669"/>
    <property type="project" value="InterPro"/>
</dbReference>
<name>A0A9D1D5T5_9FIRM</name>
<dbReference type="PANTHER" id="PTHR30390">
    <property type="entry name" value="SEDOHEPTULOSE 7-PHOSPHATE ISOMERASE / DNAA INITIATOR-ASSOCIATING FACTOR FOR REPLICATION INITIATION"/>
    <property type="match status" value="1"/>
</dbReference>
<dbReference type="Proteomes" id="UP000824250">
    <property type="component" value="Unassembled WGS sequence"/>
</dbReference>
<dbReference type="EMBL" id="DVGC01000064">
    <property type="protein sequence ID" value="HIR06496.1"/>
    <property type="molecule type" value="Genomic_DNA"/>
</dbReference>
<dbReference type="Gene3D" id="3.40.50.10490">
    <property type="entry name" value="Glucose-6-phosphate isomerase like protein, domain 1"/>
    <property type="match status" value="1"/>
</dbReference>
<comment type="caution">
    <text evidence="2">The sequence shown here is derived from an EMBL/GenBank/DDBJ whole genome shotgun (WGS) entry which is preliminary data.</text>
</comment>
<dbReference type="CDD" id="cd05006">
    <property type="entry name" value="SIS_GmhA"/>
    <property type="match status" value="1"/>
</dbReference>
<feature type="domain" description="SIS" evidence="1">
    <location>
        <begin position="26"/>
        <end position="207"/>
    </location>
</feature>
<evidence type="ECO:0000313" key="2">
    <source>
        <dbReference type="EMBL" id="HIR06496.1"/>
    </source>
</evidence>
<dbReference type="InterPro" id="IPR046348">
    <property type="entry name" value="SIS_dom_sf"/>
</dbReference>
<evidence type="ECO:0000313" key="3">
    <source>
        <dbReference type="Proteomes" id="UP000824250"/>
    </source>
</evidence>
<dbReference type="GO" id="GO:1901135">
    <property type="term" value="P:carbohydrate derivative metabolic process"/>
    <property type="evidence" value="ECO:0007669"/>
    <property type="project" value="InterPro"/>
</dbReference>
<dbReference type="PROSITE" id="PS51464">
    <property type="entry name" value="SIS"/>
    <property type="match status" value="1"/>
</dbReference>
<evidence type="ECO:0000259" key="1">
    <source>
        <dbReference type="PROSITE" id="PS51464"/>
    </source>
</evidence>
<accession>A0A9D1D5T5</accession>
<sequence length="208" mass="22393">MLEELIGRYPVLEPCRESIRQAYQALEECFLAGGKLLVAGNGGSAADSDHIVGELMKGFVKKRPLPDSLVQALKEADPQRGAELSQKLQGALPAIALTNHVALSSAFANDVDGILSYAQQVNGYGNRGDVFLGISTSGNAENVMYAAVTARAKGMKIIGLTGRDGGKLGAFADISIVVPKQETYQIQELHLPVYHALCLMLEKRFYDR</sequence>
<proteinExistence type="predicted"/>
<organism evidence="2 3">
    <name type="scientific">Candidatus Copromonas faecavium</name>
    <name type="common">nom. illeg.</name>
    <dbReference type="NCBI Taxonomy" id="2840740"/>
    <lineage>
        <taxon>Bacteria</taxon>
        <taxon>Bacillati</taxon>
        <taxon>Bacillota</taxon>
        <taxon>Clostridia</taxon>
        <taxon>Lachnospirales</taxon>
        <taxon>Lachnospiraceae</taxon>
        <taxon>Candidatus Copromonas (nom. illeg.)</taxon>
    </lineage>
</organism>
<reference evidence="2" key="2">
    <citation type="journal article" date="2021" name="PeerJ">
        <title>Extensive microbial diversity within the chicken gut microbiome revealed by metagenomics and culture.</title>
        <authorList>
            <person name="Gilroy R."/>
            <person name="Ravi A."/>
            <person name="Getino M."/>
            <person name="Pursley I."/>
            <person name="Horton D.L."/>
            <person name="Alikhan N.F."/>
            <person name="Baker D."/>
            <person name="Gharbi K."/>
            <person name="Hall N."/>
            <person name="Watson M."/>
            <person name="Adriaenssens E.M."/>
            <person name="Foster-Nyarko E."/>
            <person name="Jarju S."/>
            <person name="Secka A."/>
            <person name="Antonio M."/>
            <person name="Oren A."/>
            <person name="Chaudhuri R.R."/>
            <person name="La Ragione R."/>
            <person name="Hildebrand F."/>
            <person name="Pallen M.J."/>
        </authorList>
    </citation>
    <scope>NUCLEOTIDE SEQUENCE</scope>
    <source>
        <strain evidence="2">CHK180-2868</strain>
    </source>
</reference>